<organism evidence="3 4">
    <name type="scientific">Fusarium torreyae</name>
    <dbReference type="NCBI Taxonomy" id="1237075"/>
    <lineage>
        <taxon>Eukaryota</taxon>
        <taxon>Fungi</taxon>
        <taxon>Dikarya</taxon>
        <taxon>Ascomycota</taxon>
        <taxon>Pezizomycotina</taxon>
        <taxon>Sordariomycetes</taxon>
        <taxon>Hypocreomycetidae</taxon>
        <taxon>Hypocreales</taxon>
        <taxon>Nectriaceae</taxon>
        <taxon>Fusarium</taxon>
    </lineage>
</organism>
<dbReference type="SUPFAM" id="SSF48208">
    <property type="entry name" value="Six-hairpin glycosidases"/>
    <property type="match status" value="1"/>
</dbReference>
<evidence type="ECO:0000259" key="1">
    <source>
        <dbReference type="Pfam" id="PF17389"/>
    </source>
</evidence>
<dbReference type="Gene3D" id="2.60.120.260">
    <property type="entry name" value="Galactose-binding domain-like"/>
    <property type="match status" value="1"/>
</dbReference>
<evidence type="ECO:0000259" key="2">
    <source>
        <dbReference type="Pfam" id="PF17390"/>
    </source>
</evidence>
<keyword evidence="4" id="KW-1185">Reference proteome</keyword>
<dbReference type="GO" id="GO:0003824">
    <property type="term" value="F:catalytic activity"/>
    <property type="evidence" value="ECO:0007669"/>
    <property type="project" value="UniProtKB-ARBA"/>
</dbReference>
<dbReference type="InterPro" id="IPR035398">
    <property type="entry name" value="Bac_rhamnosid_C"/>
</dbReference>
<dbReference type="Pfam" id="PF17390">
    <property type="entry name" value="Bac_rhamnosid_C"/>
    <property type="match status" value="1"/>
</dbReference>
<dbReference type="GO" id="GO:0005975">
    <property type="term" value="P:carbohydrate metabolic process"/>
    <property type="evidence" value="ECO:0007669"/>
    <property type="project" value="InterPro"/>
</dbReference>
<dbReference type="Proteomes" id="UP001152049">
    <property type="component" value="Unassembled WGS sequence"/>
</dbReference>
<dbReference type="Gene3D" id="2.60.420.10">
    <property type="entry name" value="Maltose phosphorylase, domain 3"/>
    <property type="match status" value="1"/>
</dbReference>
<dbReference type="PANTHER" id="PTHR34987:SF2">
    <property type="entry name" value="B, PUTATIVE (AFU_ORTHOLOGUE AFUA_7G05040)-RELATED"/>
    <property type="match status" value="1"/>
</dbReference>
<gene>
    <name evidence="3" type="ORF">NW762_004551</name>
</gene>
<accession>A0A9W8VH17</accession>
<reference evidence="3" key="1">
    <citation type="submission" date="2022-09" db="EMBL/GenBank/DDBJ databases">
        <title>Fusarium specimens isolated from Avocado Roots.</title>
        <authorList>
            <person name="Stajich J."/>
            <person name="Roper C."/>
            <person name="Heimlech-Rivalta G."/>
        </authorList>
    </citation>
    <scope>NUCLEOTIDE SEQUENCE</scope>
    <source>
        <strain evidence="3">CF00136</strain>
    </source>
</reference>
<sequence>MSMGFDTTWMWHPAFSEEQPDTAGVFVHFRRSLEITDRPPKHLSIDITADTRYKLYVNRRLVTFGPVKGDQHLWFYDNIDIAPYLRQGINQIGVHVLRFFHSTSYAPSFPRLPSGGLRVSVPGEQPWAKQLVSSTLWETAIDPFTVLRVDEPEDHFLHIYERTSFLEDFRLDWVAAKLLEFKNSTGNSPPWQLSPRQIPPLRTQQVSVAEVRNVNSTIDANTWYANLGNKIPNSLCLPAGSRHRLDLIMPHHVTAFLRLRFRRPVTGGGYLTMTYSESFEDKPEEVPWVRNKGDRCDFGKAIHGPRDIYEFQGMTLATGLGYFENDADFEVFMPFHFRTFRFCRLDIHVGSCDLAIDGLEIEAVNYPLDVHASFVADTTSSDQGSFWDKLWKTSVLTLSNCMHDCYEDCPMYEQLQYAMDTRSSSLFTYLLSGDDRLAKQAIIQLHNSFQARLGLTASRAPSHRQQFIPHFSLYWICLVADHWAYFGNTEFTSQFLPVIDSVLTYFESRIDDHGLVTSEVKPGIWHFVDWTREWKPHGIPPAIAKTGISTYANQLYAYTLENSAQLVDALGRNTIALEYRSRRDNIIAALRTNCYDGEFFSDTLSSATTSTDYSQHCQIWGVLCGAVVDDEAQRLLRSSLARTSAGQFVRESVSMSFYTMRALSMVGGSLYDESFNQFWGPWREQLQQNVTTWVEDSVSQRSDCHAWGCVPIYEFMVEVVGIRPRDPGWNAIDFQPRVGLFRDLKATIPIPNAGGSIRGLIHVSWSTNIAGDKEVQVKTELPGPNTMAVVVSLPDVKTTYEASKKLCFIVQKASLARYN</sequence>
<dbReference type="InterPro" id="IPR008928">
    <property type="entry name" value="6-hairpin_glycosidase_sf"/>
</dbReference>
<feature type="domain" description="Alpha-L-rhamnosidase six-hairpin glycosidase" evidence="1">
    <location>
        <begin position="387"/>
        <end position="716"/>
    </location>
</feature>
<comment type="caution">
    <text evidence="3">The sequence shown here is derived from an EMBL/GenBank/DDBJ whole genome shotgun (WGS) entry which is preliminary data.</text>
</comment>
<dbReference type="PANTHER" id="PTHR34987">
    <property type="entry name" value="C, PUTATIVE (AFU_ORTHOLOGUE AFUA_3G02880)-RELATED"/>
    <property type="match status" value="1"/>
</dbReference>
<evidence type="ECO:0008006" key="5">
    <source>
        <dbReference type="Google" id="ProtNLM"/>
    </source>
</evidence>
<evidence type="ECO:0000313" key="3">
    <source>
        <dbReference type="EMBL" id="KAJ4265266.1"/>
    </source>
</evidence>
<dbReference type="EMBL" id="JAOQAZ010000006">
    <property type="protein sequence ID" value="KAJ4265266.1"/>
    <property type="molecule type" value="Genomic_DNA"/>
</dbReference>
<dbReference type="Pfam" id="PF17389">
    <property type="entry name" value="Bac_rhamnosid6H"/>
    <property type="match status" value="1"/>
</dbReference>
<dbReference type="InterPro" id="IPR012341">
    <property type="entry name" value="6hp_glycosidase-like_sf"/>
</dbReference>
<name>A0A9W8VH17_9HYPO</name>
<dbReference type="Gene3D" id="1.50.10.10">
    <property type="match status" value="1"/>
</dbReference>
<dbReference type="InterPro" id="IPR035396">
    <property type="entry name" value="Bac_rhamnosid6H"/>
</dbReference>
<protein>
    <recommendedName>
        <fullName evidence="5">Alpha-L-rhamnosidase six-hairpin glycosidase domain-containing protein</fullName>
    </recommendedName>
</protein>
<evidence type="ECO:0000313" key="4">
    <source>
        <dbReference type="Proteomes" id="UP001152049"/>
    </source>
</evidence>
<dbReference type="AlphaFoldDB" id="A0A9W8VH17"/>
<proteinExistence type="predicted"/>
<feature type="domain" description="Alpha-L-rhamnosidase C-terminal" evidence="2">
    <location>
        <begin position="721"/>
        <end position="801"/>
    </location>
</feature>
<dbReference type="OrthoDB" id="6503935at2759"/>